<dbReference type="Proteomes" id="UP001548832">
    <property type="component" value="Unassembled WGS sequence"/>
</dbReference>
<evidence type="ECO:0000256" key="2">
    <source>
        <dbReference type="ARBA" id="ARBA00009347"/>
    </source>
</evidence>
<evidence type="ECO:0000256" key="4">
    <source>
        <dbReference type="ARBA" id="ARBA00022630"/>
    </source>
</evidence>
<comment type="cofactor">
    <cofactor evidence="1 7">
        <name>FAD</name>
        <dbReference type="ChEBI" id="CHEBI:57692"/>
    </cofactor>
</comment>
<dbReference type="Pfam" id="PF02771">
    <property type="entry name" value="Acyl-CoA_dh_N"/>
    <property type="match status" value="1"/>
</dbReference>
<keyword evidence="6 7" id="KW-0560">Oxidoreductase</keyword>
<evidence type="ECO:0000313" key="11">
    <source>
        <dbReference type="EMBL" id="MET2833070.1"/>
    </source>
</evidence>
<dbReference type="InterPro" id="IPR050741">
    <property type="entry name" value="Acyl-CoA_dehydrogenase"/>
</dbReference>
<organism evidence="11 12">
    <name type="scientific">Mesorhizobium shangrilense</name>
    <dbReference type="NCBI Taxonomy" id="460060"/>
    <lineage>
        <taxon>Bacteria</taxon>
        <taxon>Pseudomonadati</taxon>
        <taxon>Pseudomonadota</taxon>
        <taxon>Alphaproteobacteria</taxon>
        <taxon>Hyphomicrobiales</taxon>
        <taxon>Phyllobacteriaceae</taxon>
        <taxon>Mesorhizobium</taxon>
    </lineage>
</organism>
<evidence type="ECO:0000256" key="3">
    <source>
        <dbReference type="ARBA" id="ARBA00019125"/>
    </source>
</evidence>
<dbReference type="SUPFAM" id="SSF47203">
    <property type="entry name" value="Acyl-CoA dehydrogenase C-terminal domain-like"/>
    <property type="match status" value="1"/>
</dbReference>
<dbReference type="PROSITE" id="PS00073">
    <property type="entry name" value="ACYL_COA_DH_2"/>
    <property type="match status" value="1"/>
</dbReference>
<feature type="domain" description="Acyl-CoA dehydrogenase/oxidase C-terminal" evidence="8">
    <location>
        <begin position="232"/>
        <end position="382"/>
    </location>
</feature>
<feature type="domain" description="Acyl-CoA dehydrogenase/oxidase N-terminal" evidence="10">
    <location>
        <begin position="6"/>
        <end position="117"/>
    </location>
</feature>
<evidence type="ECO:0000256" key="5">
    <source>
        <dbReference type="ARBA" id="ARBA00022827"/>
    </source>
</evidence>
<comment type="caution">
    <text evidence="11">The sequence shown here is derived from an EMBL/GenBank/DDBJ whole genome shotgun (WGS) entry which is preliminary data.</text>
</comment>
<evidence type="ECO:0000256" key="7">
    <source>
        <dbReference type="RuleBase" id="RU362125"/>
    </source>
</evidence>
<dbReference type="RefSeq" id="WP_354465323.1">
    <property type="nucleotide sequence ID" value="NZ_JBEWSZ010000023.1"/>
</dbReference>
<evidence type="ECO:0000259" key="10">
    <source>
        <dbReference type="Pfam" id="PF02771"/>
    </source>
</evidence>
<dbReference type="InterPro" id="IPR006089">
    <property type="entry name" value="Acyl-CoA_DH_CS"/>
</dbReference>
<dbReference type="Gene3D" id="1.20.140.10">
    <property type="entry name" value="Butyryl-CoA Dehydrogenase, subunit A, domain 3"/>
    <property type="match status" value="1"/>
</dbReference>
<feature type="domain" description="Acyl-CoA oxidase/dehydrogenase middle" evidence="9">
    <location>
        <begin position="121"/>
        <end position="220"/>
    </location>
</feature>
<keyword evidence="5 7" id="KW-0274">FAD</keyword>
<evidence type="ECO:0000259" key="8">
    <source>
        <dbReference type="Pfam" id="PF00441"/>
    </source>
</evidence>
<comment type="similarity">
    <text evidence="2 7">Belongs to the acyl-CoA dehydrogenase family.</text>
</comment>
<gene>
    <name evidence="11" type="ORF">ABVQ20_39935</name>
</gene>
<dbReference type="SUPFAM" id="SSF56645">
    <property type="entry name" value="Acyl-CoA dehydrogenase NM domain-like"/>
    <property type="match status" value="1"/>
</dbReference>
<keyword evidence="4 7" id="KW-0285">Flavoprotein</keyword>
<proteinExistence type="inferred from homology"/>
<dbReference type="InterPro" id="IPR006091">
    <property type="entry name" value="Acyl-CoA_Oxase/DH_mid-dom"/>
</dbReference>
<dbReference type="Pfam" id="PF00441">
    <property type="entry name" value="Acyl-CoA_dh_1"/>
    <property type="match status" value="1"/>
</dbReference>
<reference evidence="11 12" key="1">
    <citation type="submission" date="2024-06" db="EMBL/GenBank/DDBJ databases">
        <authorList>
            <person name="Kim D.-U."/>
        </authorList>
    </citation>
    <scope>NUCLEOTIDE SEQUENCE [LARGE SCALE GENOMIC DNA]</scope>
    <source>
        <strain evidence="11 12">KACC15460</strain>
    </source>
</reference>
<dbReference type="PANTHER" id="PTHR48083">
    <property type="entry name" value="MEDIUM-CHAIN SPECIFIC ACYL-COA DEHYDROGENASE, MITOCHONDRIAL-RELATED"/>
    <property type="match status" value="1"/>
</dbReference>
<dbReference type="Gene3D" id="2.40.110.10">
    <property type="entry name" value="Butyryl-CoA Dehydrogenase, subunit A, domain 2"/>
    <property type="match status" value="1"/>
</dbReference>
<dbReference type="InterPro" id="IPR013786">
    <property type="entry name" value="AcylCoA_DH/ox_N"/>
</dbReference>
<dbReference type="InterPro" id="IPR046373">
    <property type="entry name" value="Acyl-CoA_Oxase/DH_mid-dom_sf"/>
</dbReference>
<dbReference type="PROSITE" id="PS00072">
    <property type="entry name" value="ACYL_COA_DH_1"/>
    <property type="match status" value="1"/>
</dbReference>
<dbReference type="InterPro" id="IPR036250">
    <property type="entry name" value="AcylCo_DH-like_C"/>
</dbReference>
<dbReference type="PANTHER" id="PTHR48083:SF2">
    <property type="entry name" value="MEDIUM-CHAIN SPECIFIC ACYL-COA DEHYDROGENASE, MITOCHONDRIAL"/>
    <property type="match status" value="1"/>
</dbReference>
<dbReference type="Gene3D" id="1.10.540.10">
    <property type="entry name" value="Acyl-CoA dehydrogenase/oxidase, N-terminal domain"/>
    <property type="match status" value="1"/>
</dbReference>
<evidence type="ECO:0000259" key="9">
    <source>
        <dbReference type="Pfam" id="PF02770"/>
    </source>
</evidence>
<dbReference type="InterPro" id="IPR037069">
    <property type="entry name" value="AcylCoA_DH/ox_N_sf"/>
</dbReference>
<sequence length="388" mass="42957">MDFELTAEQELLNQTAREFCEKELIPHEGLLEKTNELPRELELDIRRKAMTVGLHACNMPESVGGAGLDCVSLTLVAKGLSRASLALAESVRRPCNILTACEGEQVTHFLDPVMRGEKRECIAMSEPDAGSDLKAMKTRAVKDGSDWVINGTKHFIANVRLCEFVILFAVTGEDQTPVGTRKRISCFLVDLDAPGLEVANGYEQMGHRGYHNNILRFDDVRVGGWQMVGAEGEGFKVASDWLGGPGRLTIAAVCQARAERAFEVAADCAAQRRQFGQPIGKFQGVSFPLADMAIDIRLGDLLLMNTAWRVDQNFPTVIEDGAMAKVWCSEMLGRVADQAIQTCGGMGLMADLPLERIYRDARFERIWEGTSEIQRHIISRQLMRERGV</sequence>
<evidence type="ECO:0000313" key="12">
    <source>
        <dbReference type="Proteomes" id="UP001548832"/>
    </source>
</evidence>
<dbReference type="InterPro" id="IPR009075">
    <property type="entry name" value="AcylCo_DH/oxidase_C"/>
</dbReference>
<dbReference type="InterPro" id="IPR009100">
    <property type="entry name" value="AcylCoA_DH/oxidase_NM_dom_sf"/>
</dbReference>
<dbReference type="Pfam" id="PF02770">
    <property type="entry name" value="Acyl-CoA_dh_M"/>
    <property type="match status" value="1"/>
</dbReference>
<evidence type="ECO:0000256" key="1">
    <source>
        <dbReference type="ARBA" id="ARBA00001974"/>
    </source>
</evidence>
<protein>
    <recommendedName>
        <fullName evidence="3">Medium-chain specific acyl-CoA dehydrogenase, mitochondrial</fullName>
    </recommendedName>
</protein>
<dbReference type="EMBL" id="JBEWSZ010000023">
    <property type="protein sequence ID" value="MET2833070.1"/>
    <property type="molecule type" value="Genomic_DNA"/>
</dbReference>
<name>A0ABV2DST9_9HYPH</name>
<accession>A0ABV2DST9</accession>
<evidence type="ECO:0000256" key="6">
    <source>
        <dbReference type="ARBA" id="ARBA00023002"/>
    </source>
</evidence>
<keyword evidence="12" id="KW-1185">Reference proteome</keyword>